<feature type="transmembrane region" description="Helical" evidence="2">
    <location>
        <begin position="420"/>
        <end position="437"/>
    </location>
</feature>
<dbReference type="EMBL" id="GG662781">
    <property type="protein sequence ID" value="EWS75570.1"/>
    <property type="molecule type" value="Genomic_DNA"/>
</dbReference>
<evidence type="ECO:0000256" key="3">
    <source>
        <dbReference type="SAM" id="SignalP"/>
    </source>
</evidence>
<keyword evidence="2" id="KW-0472">Membrane</keyword>
<dbReference type="InterPro" id="IPR009030">
    <property type="entry name" value="Growth_fac_rcpt_cys_sf"/>
</dbReference>
<evidence type="ECO:0000313" key="5">
    <source>
        <dbReference type="Proteomes" id="UP000009168"/>
    </source>
</evidence>
<organism evidence="4 5">
    <name type="scientific">Tetrahymena thermophila (strain SB210)</name>
    <dbReference type="NCBI Taxonomy" id="312017"/>
    <lineage>
        <taxon>Eukaryota</taxon>
        <taxon>Sar</taxon>
        <taxon>Alveolata</taxon>
        <taxon>Ciliophora</taxon>
        <taxon>Intramacronucleata</taxon>
        <taxon>Oligohymenophorea</taxon>
        <taxon>Hymenostomatida</taxon>
        <taxon>Tetrahymenina</taxon>
        <taxon>Tetrahymenidae</taxon>
        <taxon>Tetrahymena</taxon>
    </lineage>
</organism>
<gene>
    <name evidence="4" type="ORF">TTHERM_000592899</name>
</gene>
<feature type="compositionally biased region" description="Polar residues" evidence="1">
    <location>
        <begin position="672"/>
        <end position="682"/>
    </location>
</feature>
<feature type="transmembrane region" description="Helical" evidence="2">
    <location>
        <begin position="533"/>
        <end position="554"/>
    </location>
</feature>
<keyword evidence="3" id="KW-0732">Signal</keyword>
<dbReference type="AlphaFoldDB" id="W7X867"/>
<keyword evidence="2" id="KW-1133">Transmembrane helix</keyword>
<protein>
    <submittedName>
        <fullName evidence="4">Transmembrane protein, putative</fullName>
    </submittedName>
</protein>
<feature type="signal peptide" evidence="3">
    <location>
        <begin position="1"/>
        <end position="31"/>
    </location>
</feature>
<name>W7X867_TETTS</name>
<dbReference type="RefSeq" id="XP_012651870.1">
    <property type="nucleotide sequence ID" value="XM_012796416.1"/>
</dbReference>
<feature type="chain" id="PRO_5004903509" evidence="3">
    <location>
        <begin position="32"/>
        <end position="682"/>
    </location>
</feature>
<dbReference type="Proteomes" id="UP000009168">
    <property type="component" value="Unassembled WGS sequence"/>
</dbReference>
<feature type="transmembrane region" description="Helical" evidence="2">
    <location>
        <begin position="343"/>
        <end position="364"/>
    </location>
</feature>
<keyword evidence="5" id="KW-1185">Reference proteome</keyword>
<keyword evidence="2 4" id="KW-0812">Transmembrane</keyword>
<reference evidence="5" key="1">
    <citation type="journal article" date="2006" name="PLoS Biol.">
        <title>Macronuclear genome sequence of the ciliate Tetrahymena thermophila, a model eukaryote.</title>
        <authorList>
            <person name="Eisen J.A."/>
            <person name="Coyne R.S."/>
            <person name="Wu M."/>
            <person name="Wu D."/>
            <person name="Thiagarajan M."/>
            <person name="Wortman J.R."/>
            <person name="Badger J.H."/>
            <person name="Ren Q."/>
            <person name="Amedeo P."/>
            <person name="Jones K.M."/>
            <person name="Tallon L.J."/>
            <person name="Delcher A.L."/>
            <person name="Salzberg S.L."/>
            <person name="Silva J.C."/>
            <person name="Haas B.J."/>
            <person name="Majoros W.H."/>
            <person name="Farzad M."/>
            <person name="Carlton J.M."/>
            <person name="Smith R.K. Jr."/>
            <person name="Garg J."/>
            <person name="Pearlman R.E."/>
            <person name="Karrer K.M."/>
            <person name="Sun L."/>
            <person name="Manning G."/>
            <person name="Elde N.C."/>
            <person name="Turkewitz A.P."/>
            <person name="Asai D.J."/>
            <person name="Wilkes D.E."/>
            <person name="Wang Y."/>
            <person name="Cai H."/>
            <person name="Collins K."/>
            <person name="Stewart B.A."/>
            <person name="Lee S.R."/>
            <person name="Wilamowska K."/>
            <person name="Weinberg Z."/>
            <person name="Ruzzo W.L."/>
            <person name="Wloga D."/>
            <person name="Gaertig J."/>
            <person name="Frankel J."/>
            <person name="Tsao C.-C."/>
            <person name="Gorovsky M.A."/>
            <person name="Keeling P.J."/>
            <person name="Waller R.F."/>
            <person name="Patron N.J."/>
            <person name="Cherry J.M."/>
            <person name="Stover N.A."/>
            <person name="Krieger C.J."/>
            <person name="del Toro C."/>
            <person name="Ryder H.F."/>
            <person name="Williamson S.C."/>
            <person name="Barbeau R.A."/>
            <person name="Hamilton E.P."/>
            <person name="Orias E."/>
        </authorList>
    </citation>
    <scope>NUCLEOTIDE SEQUENCE [LARGE SCALE GENOMIC DNA]</scope>
    <source>
        <strain evidence="5">SB210</strain>
    </source>
</reference>
<dbReference type="GeneID" id="24439753"/>
<feature type="transmembrane region" description="Helical" evidence="2">
    <location>
        <begin position="476"/>
        <end position="493"/>
    </location>
</feature>
<dbReference type="KEGG" id="tet:TTHERM_000592899"/>
<feature type="transmembrane region" description="Helical" evidence="2">
    <location>
        <begin position="574"/>
        <end position="597"/>
    </location>
</feature>
<feature type="region of interest" description="Disordered" evidence="1">
    <location>
        <begin position="662"/>
        <end position="682"/>
    </location>
</feature>
<sequence>MLFINLISNIKIIIQIAVLLLFFKQINQANGYDCTPVITSQNFNASQIICALAQTNNYDINQVSPNLVFPSPSCYNIKNVAMGGNNFYGIGGDSCDYTQPIVYRYNSSPYYAQRVFIFPVQWVFQSNCPMINASISVNKQLQKYTQITPSQYFASFNLCDYYSGGIFFDNLNELVTQISYYPGQYTKYIESLYILIFKCPLGCSSCDNSLLNCLSCTDGYYLLGSSCQEKDETMKSISQVSQIAFTSAMSLSFLQSAVSSSSFGILMSGFIVQKFSYFLLVDTILPINIYQFLQALSKQYPTQQLTFLNAFKNLISSDNQNYQSDRYQLVNISFNILQTSGQYALVFSVCLFCFLALCLIFQYTHNVKFISFFGKLYDIIISGLIIQYSQLCVMIFSIGINQQIKEFAKNSEIQLLGLKISFTLLLLTSILCIFYALHKYINYEKAQFDDNNNNFSQINKQKILNDIILESKIRRYFVLINLVFEALLIPTIFIQFSSIWQVCTSLSLTVQFSLLVITIYLRPFASKLNNIFFIINSLLWLILYIIFLLINIIIQQTLSKNHEVFLDVSSLIFLVILFIIILLPVFLMLIQLIMQLIQFINQKRKEKNNKKEQSQNSIILNQSSNTQIKNNTQQSLNIYEKKKSMSSYFDQLTSKRSWFNRSKKKQKIKNGFSKTKNCIQNE</sequence>
<dbReference type="SUPFAM" id="SSF57184">
    <property type="entry name" value="Growth factor receptor domain"/>
    <property type="match status" value="1"/>
</dbReference>
<feature type="transmembrane region" description="Helical" evidence="2">
    <location>
        <begin position="499"/>
        <end position="521"/>
    </location>
</feature>
<evidence type="ECO:0000313" key="4">
    <source>
        <dbReference type="EMBL" id="EWS75570.1"/>
    </source>
</evidence>
<accession>W7X867</accession>
<proteinExistence type="predicted"/>
<evidence type="ECO:0000256" key="1">
    <source>
        <dbReference type="SAM" id="MobiDB-lite"/>
    </source>
</evidence>
<dbReference type="InParanoid" id="W7X867"/>
<feature type="transmembrane region" description="Helical" evidence="2">
    <location>
        <begin position="376"/>
        <end position="400"/>
    </location>
</feature>
<evidence type="ECO:0000256" key="2">
    <source>
        <dbReference type="SAM" id="Phobius"/>
    </source>
</evidence>